<evidence type="ECO:0000313" key="1">
    <source>
        <dbReference type="EMBL" id="ARZ68745.1"/>
    </source>
</evidence>
<dbReference type="AlphaFoldDB" id="A0A1Z2L373"/>
<proteinExistence type="predicted"/>
<dbReference type="RefSeq" id="WP_199843885.1">
    <property type="nucleotide sequence ID" value="NZ_CP021744.1"/>
</dbReference>
<accession>A0A1Z2L373</accession>
<gene>
    <name evidence="1" type="ORF">SMD11_3101</name>
</gene>
<evidence type="ECO:0000313" key="2">
    <source>
        <dbReference type="Proteomes" id="UP000195755"/>
    </source>
</evidence>
<dbReference type="EMBL" id="CP021744">
    <property type="protein sequence ID" value="ARZ68745.1"/>
    <property type="molecule type" value="Genomic_DNA"/>
</dbReference>
<dbReference type="Proteomes" id="UP000195755">
    <property type="component" value="Chromosome"/>
</dbReference>
<name>A0A1Z2L373_9ACTN</name>
<organism evidence="1 2">
    <name type="scientific">Streptomyces albireticuli</name>
    <dbReference type="NCBI Taxonomy" id="1940"/>
    <lineage>
        <taxon>Bacteria</taxon>
        <taxon>Bacillati</taxon>
        <taxon>Actinomycetota</taxon>
        <taxon>Actinomycetes</taxon>
        <taxon>Kitasatosporales</taxon>
        <taxon>Streptomycetaceae</taxon>
        <taxon>Streptomyces</taxon>
    </lineage>
</organism>
<sequence>MFDEEIYCDECATYDCRGHELCDFCAAEICNRCDGCDCPKNTCPGYADPEH</sequence>
<dbReference type="KEGG" id="salj:SMD11_3101"/>
<reference evidence="1 2" key="1">
    <citation type="submission" date="2017-06" db="EMBL/GenBank/DDBJ databases">
        <title>Streptomyces albireticuli Genome sequencing and assembly.</title>
        <authorList>
            <person name="Wang Y."/>
            <person name="Du B."/>
            <person name="Ding Y."/>
            <person name="Liu H."/>
            <person name="Hou Q."/>
            <person name="Liu K."/>
            <person name="Yao L."/>
            <person name="Wang C."/>
        </authorList>
    </citation>
    <scope>NUCLEOTIDE SEQUENCE [LARGE SCALE GENOMIC DNA]</scope>
    <source>
        <strain evidence="1 2">MDJK11</strain>
    </source>
</reference>
<protein>
    <submittedName>
        <fullName evidence="1">Uncharacterized protein</fullName>
    </submittedName>
</protein>